<keyword evidence="2" id="KW-1185">Reference proteome</keyword>
<dbReference type="Proteomes" id="UP001167796">
    <property type="component" value="Unassembled WGS sequence"/>
</dbReference>
<name>A0ABT9A859_9BACT</name>
<proteinExistence type="predicted"/>
<evidence type="ECO:0000313" key="2">
    <source>
        <dbReference type="Proteomes" id="UP001167796"/>
    </source>
</evidence>
<dbReference type="EMBL" id="JAUQSX010000001">
    <property type="protein sequence ID" value="MDO7845136.1"/>
    <property type="molecule type" value="Genomic_DNA"/>
</dbReference>
<organism evidence="1 2">
    <name type="scientific">Hymenobacter mellowenesis</name>
    <dbReference type="NCBI Taxonomy" id="3063995"/>
    <lineage>
        <taxon>Bacteria</taxon>
        <taxon>Pseudomonadati</taxon>
        <taxon>Bacteroidota</taxon>
        <taxon>Cytophagia</taxon>
        <taxon>Cytophagales</taxon>
        <taxon>Hymenobacteraceae</taxon>
        <taxon>Hymenobacter</taxon>
    </lineage>
</organism>
<gene>
    <name evidence="1" type="ORF">Q5H92_02120</name>
</gene>
<accession>A0ABT9A859</accession>
<evidence type="ECO:0008006" key="3">
    <source>
        <dbReference type="Google" id="ProtNLM"/>
    </source>
</evidence>
<protein>
    <recommendedName>
        <fullName evidence="3">T9SS type A sorting domain-containing protein</fullName>
    </recommendedName>
</protein>
<reference evidence="1" key="1">
    <citation type="submission" date="2023-07" db="EMBL/GenBank/DDBJ databases">
        <authorList>
            <person name="Kim M.K."/>
        </authorList>
    </citation>
    <scope>NUCLEOTIDE SEQUENCE</scope>
    <source>
        <strain evidence="1">M29</strain>
    </source>
</reference>
<evidence type="ECO:0000313" key="1">
    <source>
        <dbReference type="EMBL" id="MDO7845136.1"/>
    </source>
</evidence>
<comment type="caution">
    <text evidence="1">The sequence shown here is derived from an EMBL/GenBank/DDBJ whole genome shotgun (WGS) entry which is preliminary data.</text>
</comment>
<dbReference type="RefSeq" id="WP_305009814.1">
    <property type="nucleotide sequence ID" value="NZ_JAUQSX010000001.1"/>
</dbReference>
<sequence length="116" mass="12239">MIGYRKGAETWGQTPRLTCRPLATIASRPAATTAAFPNPFGSELSVAFILVHSQTVALTLHDGLGRAVLARPAAPLPAGQQQVALPTAGLPVGVYSLHLRFVGEGRTEVLRVVKTQ</sequence>